<evidence type="ECO:0000313" key="2">
    <source>
        <dbReference type="EMBL" id="CAF4014912.1"/>
    </source>
</evidence>
<dbReference type="AlphaFoldDB" id="A0A819PGX0"/>
<sequence length="91" mass="10583">MRMAIFFGAAIIAGAASGILGEYARHLRPLIDSDDEKIRQRLFIDLNPERRLTPPLKNVQKRRFRKIDRDEMEQEEHNDLFGDALSQSDEE</sequence>
<comment type="caution">
    <text evidence="2">The sequence shown here is derived from an EMBL/GenBank/DDBJ whole genome shotgun (WGS) entry which is preliminary data.</text>
</comment>
<proteinExistence type="predicted"/>
<accession>A0A819PGX0</accession>
<name>A0A819PGX0_9BILA</name>
<gene>
    <name evidence="2" type="ORF">OTI717_LOCUS29764</name>
</gene>
<reference evidence="2" key="1">
    <citation type="submission" date="2021-02" db="EMBL/GenBank/DDBJ databases">
        <authorList>
            <person name="Nowell W R."/>
        </authorList>
    </citation>
    <scope>NUCLEOTIDE SEQUENCE</scope>
</reference>
<feature type="region of interest" description="Disordered" evidence="1">
    <location>
        <begin position="63"/>
        <end position="91"/>
    </location>
</feature>
<dbReference type="EMBL" id="CAJOAX010007657">
    <property type="protein sequence ID" value="CAF4014912.1"/>
    <property type="molecule type" value="Genomic_DNA"/>
</dbReference>
<evidence type="ECO:0000256" key="1">
    <source>
        <dbReference type="SAM" id="MobiDB-lite"/>
    </source>
</evidence>
<evidence type="ECO:0000313" key="3">
    <source>
        <dbReference type="Proteomes" id="UP000663823"/>
    </source>
</evidence>
<organism evidence="2 3">
    <name type="scientific">Rotaria sordida</name>
    <dbReference type="NCBI Taxonomy" id="392033"/>
    <lineage>
        <taxon>Eukaryota</taxon>
        <taxon>Metazoa</taxon>
        <taxon>Spiralia</taxon>
        <taxon>Gnathifera</taxon>
        <taxon>Rotifera</taxon>
        <taxon>Eurotatoria</taxon>
        <taxon>Bdelloidea</taxon>
        <taxon>Philodinida</taxon>
        <taxon>Philodinidae</taxon>
        <taxon>Rotaria</taxon>
    </lineage>
</organism>
<protein>
    <submittedName>
        <fullName evidence="2">Uncharacterized protein</fullName>
    </submittedName>
</protein>
<dbReference type="Proteomes" id="UP000663823">
    <property type="component" value="Unassembled WGS sequence"/>
</dbReference>